<sequence>MTQNADKITTETHNDEVVGHADQPVVDEIVGYANQPPPEGTVPNALDKDYVFQACTETVTRLDELIAKVDSQVHKPKWLSAKPKDLRDRLVEAKKPIIEMVNWIRVNGPPVQEEDNSMYLELFGYWKVVDPLISEVHKWLGE</sequence>
<comment type="caution">
    <text evidence="1">The sequence shown here is derived from an EMBL/GenBank/DDBJ whole genome shotgun (WGS) entry which is preliminary data.</text>
</comment>
<gene>
    <name evidence="1" type="ORF">CEP52_006923</name>
</gene>
<accession>A0A428TQP6</accession>
<evidence type="ECO:0000313" key="2">
    <source>
        <dbReference type="Proteomes" id="UP000287144"/>
    </source>
</evidence>
<organism evidence="1 2">
    <name type="scientific">Fusarium oligoseptatum</name>
    <dbReference type="NCBI Taxonomy" id="2604345"/>
    <lineage>
        <taxon>Eukaryota</taxon>
        <taxon>Fungi</taxon>
        <taxon>Dikarya</taxon>
        <taxon>Ascomycota</taxon>
        <taxon>Pezizomycotina</taxon>
        <taxon>Sordariomycetes</taxon>
        <taxon>Hypocreomycetidae</taxon>
        <taxon>Hypocreales</taxon>
        <taxon>Nectriaceae</taxon>
        <taxon>Fusarium</taxon>
        <taxon>Fusarium solani species complex</taxon>
    </lineage>
</organism>
<dbReference type="EMBL" id="NKCK01000060">
    <property type="protein sequence ID" value="RSM04344.1"/>
    <property type="molecule type" value="Genomic_DNA"/>
</dbReference>
<evidence type="ECO:0000313" key="1">
    <source>
        <dbReference type="EMBL" id="RSM04344.1"/>
    </source>
</evidence>
<keyword evidence="2" id="KW-1185">Reference proteome</keyword>
<reference evidence="1 2" key="1">
    <citation type="submission" date="2017-06" db="EMBL/GenBank/DDBJ databases">
        <title>Comparative genomic analysis of Ambrosia Fusariam Clade fungi.</title>
        <authorList>
            <person name="Stajich J.E."/>
            <person name="Carrillo J."/>
            <person name="Kijimoto T."/>
            <person name="Eskalen A."/>
            <person name="O'Donnell K."/>
            <person name="Kasson M."/>
        </authorList>
    </citation>
    <scope>NUCLEOTIDE SEQUENCE [LARGE SCALE GENOMIC DNA]</scope>
    <source>
        <strain evidence="1 2">NRRL62579</strain>
    </source>
</reference>
<dbReference type="Proteomes" id="UP000287144">
    <property type="component" value="Unassembled WGS sequence"/>
</dbReference>
<proteinExistence type="predicted"/>
<protein>
    <submittedName>
        <fullName evidence="1">Uncharacterized protein</fullName>
    </submittedName>
</protein>
<name>A0A428TQP6_9HYPO</name>
<dbReference type="AlphaFoldDB" id="A0A428TQP6"/>